<proteinExistence type="predicted"/>
<dbReference type="RefSeq" id="WP_061073800.1">
    <property type="nucleotide sequence ID" value="NZ_CP014060.2"/>
</dbReference>
<dbReference type="Pfam" id="PF06296">
    <property type="entry name" value="RelE"/>
    <property type="match status" value="1"/>
</dbReference>
<organism evidence="1 2">
    <name type="scientific">Alcaligenes xylosoxydans xylosoxydans</name>
    <name type="common">Achromobacter xylosoxidans</name>
    <dbReference type="NCBI Taxonomy" id="85698"/>
    <lineage>
        <taxon>Bacteria</taxon>
        <taxon>Pseudomonadati</taxon>
        <taxon>Pseudomonadota</taxon>
        <taxon>Betaproteobacteria</taxon>
        <taxon>Burkholderiales</taxon>
        <taxon>Alcaligenaceae</taxon>
        <taxon>Achromobacter</taxon>
    </lineage>
</organism>
<protein>
    <recommendedName>
        <fullName evidence="3">Addiction module toxin RelE</fullName>
    </recommendedName>
</protein>
<dbReference type="PIRSF" id="PIRSF039032">
    <property type="entry name" value="HigB-2"/>
    <property type="match status" value="1"/>
</dbReference>
<reference evidence="2" key="1">
    <citation type="submission" date="2015-12" db="EMBL/GenBank/DDBJ databases">
        <title>FDA dAtabase for Regulatory Grade micrObial Sequences (FDA-ARGOS): Supporting development and validation of Infectious Disease Dx tests.</title>
        <authorList>
            <person name="Case J."/>
            <person name="Tallon L."/>
            <person name="Sadzewicz L."/>
            <person name="Sengamalay N."/>
            <person name="Ott S."/>
            <person name="Godinez A."/>
            <person name="Nagaraj S."/>
            <person name="Nadendla S."/>
            <person name="Sichtig H."/>
        </authorList>
    </citation>
    <scope>NUCLEOTIDE SEQUENCE [LARGE SCALE GENOMIC DNA]</scope>
    <source>
        <strain evidence="2">FDAARGOS_147</strain>
    </source>
</reference>
<sequence length="103" mass="11597">MEFVETPLFTKQITALLSDDEYRGLQMLLVENPERGDLVKGGGGIRKIRYARPGTGKSGGLRAIYYWISRDDTVYMLVAYPKSRKDGLTREETAILAAKVKEL</sequence>
<dbReference type="EMBL" id="CP014060">
    <property type="protein sequence ID" value="AMG39398.1"/>
    <property type="molecule type" value="Genomic_DNA"/>
</dbReference>
<accession>A0A120LI58</accession>
<evidence type="ECO:0008006" key="3">
    <source>
        <dbReference type="Google" id="ProtNLM"/>
    </source>
</evidence>
<dbReference type="AlphaFoldDB" id="A0A120LI58"/>
<dbReference type="Proteomes" id="UP000060602">
    <property type="component" value="Chromosome"/>
</dbReference>
<dbReference type="InterPro" id="IPR009387">
    <property type="entry name" value="HigB-2"/>
</dbReference>
<evidence type="ECO:0000313" key="2">
    <source>
        <dbReference type="Proteomes" id="UP000060602"/>
    </source>
</evidence>
<name>A0A120LI58_ALCXX</name>
<evidence type="ECO:0000313" key="1">
    <source>
        <dbReference type="EMBL" id="AMG39398.1"/>
    </source>
</evidence>
<gene>
    <name evidence="1" type="ORF">AL504_27350</name>
</gene>